<dbReference type="InParanoid" id="G2Y2Z5"/>
<sequence>MTTVEYSHDATYGSANQNTAKYGESRTRHACTGGGRQIMKKQTQTCTIGAITYW</sequence>
<protein>
    <submittedName>
        <fullName evidence="1">Uncharacterized protein</fullName>
    </submittedName>
</protein>
<dbReference type="Proteomes" id="UP000008177">
    <property type="component" value="Unplaced contigs"/>
</dbReference>
<reference evidence="2" key="1">
    <citation type="journal article" date="2011" name="PLoS Genet.">
        <title>Genomic analysis of the necrotrophic fungal pathogens Sclerotinia sclerotiorum and Botrytis cinerea.</title>
        <authorList>
            <person name="Amselem J."/>
            <person name="Cuomo C.A."/>
            <person name="van Kan J.A."/>
            <person name="Viaud M."/>
            <person name="Benito E.P."/>
            <person name="Couloux A."/>
            <person name="Coutinho P.M."/>
            <person name="de Vries R.P."/>
            <person name="Dyer P.S."/>
            <person name="Fillinger S."/>
            <person name="Fournier E."/>
            <person name="Gout L."/>
            <person name="Hahn M."/>
            <person name="Kohn L."/>
            <person name="Lapalu N."/>
            <person name="Plummer K.M."/>
            <person name="Pradier J.M."/>
            <person name="Quevillon E."/>
            <person name="Sharon A."/>
            <person name="Simon A."/>
            <person name="ten Have A."/>
            <person name="Tudzynski B."/>
            <person name="Tudzynski P."/>
            <person name="Wincker P."/>
            <person name="Andrew M."/>
            <person name="Anthouard V."/>
            <person name="Beever R.E."/>
            <person name="Beffa R."/>
            <person name="Benoit I."/>
            <person name="Bouzid O."/>
            <person name="Brault B."/>
            <person name="Chen Z."/>
            <person name="Choquer M."/>
            <person name="Collemare J."/>
            <person name="Cotton P."/>
            <person name="Danchin E.G."/>
            <person name="Da Silva C."/>
            <person name="Gautier A."/>
            <person name="Giraud C."/>
            <person name="Giraud T."/>
            <person name="Gonzalez C."/>
            <person name="Grossetete S."/>
            <person name="Guldener U."/>
            <person name="Henrissat B."/>
            <person name="Howlett B.J."/>
            <person name="Kodira C."/>
            <person name="Kretschmer M."/>
            <person name="Lappartient A."/>
            <person name="Leroch M."/>
            <person name="Levis C."/>
            <person name="Mauceli E."/>
            <person name="Neuveglise C."/>
            <person name="Oeser B."/>
            <person name="Pearson M."/>
            <person name="Poulain J."/>
            <person name="Poussereau N."/>
            <person name="Quesneville H."/>
            <person name="Rascle C."/>
            <person name="Schumacher J."/>
            <person name="Segurens B."/>
            <person name="Sexton A."/>
            <person name="Silva E."/>
            <person name="Sirven C."/>
            <person name="Soanes D.M."/>
            <person name="Talbot N.J."/>
            <person name="Templeton M."/>
            <person name="Yandava C."/>
            <person name="Yarden O."/>
            <person name="Zeng Q."/>
            <person name="Rollins J.A."/>
            <person name="Lebrun M.H."/>
            <person name="Dickman M."/>
        </authorList>
    </citation>
    <scope>NUCLEOTIDE SEQUENCE [LARGE SCALE GENOMIC DNA]</scope>
    <source>
        <strain evidence="2">T4</strain>
    </source>
</reference>
<proteinExistence type="predicted"/>
<evidence type="ECO:0000313" key="1">
    <source>
        <dbReference type="EMBL" id="CCD47035.1"/>
    </source>
</evidence>
<evidence type="ECO:0000313" key="2">
    <source>
        <dbReference type="Proteomes" id="UP000008177"/>
    </source>
</evidence>
<dbReference type="HOGENOM" id="CLU_3050058_0_0_1"/>
<accession>G2Y2Z5</accession>
<dbReference type="AlphaFoldDB" id="G2Y2Z5"/>
<gene>
    <name evidence="1" type="ORF">BofuT4_P039370.1</name>
</gene>
<name>G2Y2Z5_BOTF4</name>
<dbReference type="EMBL" id="FQ790285">
    <property type="protein sequence ID" value="CCD47035.1"/>
    <property type="molecule type" value="Genomic_DNA"/>
</dbReference>
<organism evidence="1 2">
    <name type="scientific">Botryotinia fuckeliana (strain T4)</name>
    <name type="common">Noble rot fungus</name>
    <name type="synonym">Botrytis cinerea</name>
    <dbReference type="NCBI Taxonomy" id="999810"/>
    <lineage>
        <taxon>Eukaryota</taxon>
        <taxon>Fungi</taxon>
        <taxon>Dikarya</taxon>
        <taxon>Ascomycota</taxon>
        <taxon>Pezizomycotina</taxon>
        <taxon>Leotiomycetes</taxon>
        <taxon>Helotiales</taxon>
        <taxon>Sclerotiniaceae</taxon>
        <taxon>Botrytis</taxon>
    </lineage>
</organism>